<keyword evidence="3 6" id="KW-0812">Transmembrane</keyword>
<dbReference type="EMBL" id="QANS01000005">
    <property type="protein sequence ID" value="PTU30520.1"/>
    <property type="molecule type" value="Genomic_DNA"/>
</dbReference>
<dbReference type="InterPro" id="IPR036259">
    <property type="entry name" value="MFS_trans_sf"/>
</dbReference>
<dbReference type="Proteomes" id="UP000244248">
    <property type="component" value="Unassembled WGS sequence"/>
</dbReference>
<feature type="transmembrane region" description="Helical" evidence="6">
    <location>
        <begin position="150"/>
        <end position="173"/>
    </location>
</feature>
<reference evidence="8 9" key="1">
    <citation type="submission" date="2018-04" db="EMBL/GenBank/DDBJ databases">
        <title>Novel species isolated from glacier.</title>
        <authorList>
            <person name="Liu Q."/>
            <person name="Xin Y.-H."/>
        </authorList>
    </citation>
    <scope>NUCLEOTIDE SEQUENCE [LARGE SCALE GENOMIC DNA]</scope>
    <source>
        <strain evidence="8 9">GT1R17</strain>
    </source>
</reference>
<feature type="transmembrane region" description="Helical" evidence="6">
    <location>
        <begin position="185"/>
        <end position="204"/>
    </location>
</feature>
<feature type="transmembrane region" description="Helical" evidence="6">
    <location>
        <begin position="87"/>
        <end position="104"/>
    </location>
</feature>
<dbReference type="PANTHER" id="PTHR43702">
    <property type="entry name" value="L-FUCOSE-PROTON SYMPORTER"/>
    <property type="match status" value="1"/>
</dbReference>
<evidence type="ECO:0000256" key="1">
    <source>
        <dbReference type="ARBA" id="ARBA00004429"/>
    </source>
</evidence>
<feature type="transmembrane region" description="Helical" evidence="6">
    <location>
        <begin position="324"/>
        <end position="345"/>
    </location>
</feature>
<keyword evidence="2" id="KW-1003">Cell membrane</keyword>
<feature type="transmembrane region" description="Helical" evidence="6">
    <location>
        <begin position="269"/>
        <end position="287"/>
    </location>
</feature>
<evidence type="ECO:0000256" key="6">
    <source>
        <dbReference type="SAM" id="Phobius"/>
    </source>
</evidence>
<feature type="transmembrane region" description="Helical" evidence="6">
    <location>
        <begin position="110"/>
        <end position="129"/>
    </location>
</feature>
<protein>
    <submittedName>
        <fullName evidence="8">Glucose/galactose MFS transporter</fullName>
    </submittedName>
</protein>
<comment type="subcellular location">
    <subcellularLocation>
        <location evidence="1">Cell inner membrane</location>
        <topology evidence="1">Multi-pass membrane protein</topology>
    </subcellularLocation>
</comment>
<evidence type="ECO:0000256" key="2">
    <source>
        <dbReference type="ARBA" id="ARBA00022475"/>
    </source>
</evidence>
<dbReference type="Pfam" id="PF07690">
    <property type="entry name" value="MFS_1"/>
    <property type="match status" value="1"/>
</dbReference>
<proteinExistence type="predicted"/>
<dbReference type="InterPro" id="IPR020846">
    <property type="entry name" value="MFS_dom"/>
</dbReference>
<feature type="transmembrane region" description="Helical" evidence="6">
    <location>
        <begin position="60"/>
        <end position="80"/>
    </location>
</feature>
<feature type="transmembrane region" description="Helical" evidence="6">
    <location>
        <begin position="232"/>
        <end position="257"/>
    </location>
</feature>
<dbReference type="GO" id="GO:0022857">
    <property type="term" value="F:transmembrane transporter activity"/>
    <property type="evidence" value="ECO:0007669"/>
    <property type="project" value="InterPro"/>
</dbReference>
<dbReference type="OrthoDB" id="9795150at2"/>
<comment type="caution">
    <text evidence="8">The sequence shown here is derived from an EMBL/GenBank/DDBJ whole genome shotgun (WGS) entry which is preliminary data.</text>
</comment>
<dbReference type="PANTHER" id="PTHR43702:SF3">
    <property type="entry name" value="PROTEIN TSGA"/>
    <property type="match status" value="1"/>
</dbReference>
<dbReference type="Gene3D" id="1.20.1250.20">
    <property type="entry name" value="MFS general substrate transporter like domains"/>
    <property type="match status" value="2"/>
</dbReference>
<evidence type="ECO:0000259" key="7">
    <source>
        <dbReference type="PROSITE" id="PS50850"/>
    </source>
</evidence>
<dbReference type="GO" id="GO:0005886">
    <property type="term" value="C:plasma membrane"/>
    <property type="evidence" value="ECO:0007669"/>
    <property type="project" value="UniProtKB-SubCell"/>
</dbReference>
<feature type="transmembrane region" description="Helical" evidence="6">
    <location>
        <begin position="383"/>
        <end position="401"/>
    </location>
</feature>
<feature type="transmembrane region" description="Helical" evidence="6">
    <location>
        <begin position="357"/>
        <end position="377"/>
    </location>
</feature>
<evidence type="ECO:0000313" key="8">
    <source>
        <dbReference type="EMBL" id="PTU30520.1"/>
    </source>
</evidence>
<accession>A0A2T5MD70</accession>
<evidence type="ECO:0000256" key="5">
    <source>
        <dbReference type="ARBA" id="ARBA00023136"/>
    </source>
</evidence>
<dbReference type="InterPro" id="IPR050375">
    <property type="entry name" value="MFS_TsgA-like"/>
</dbReference>
<sequence>MTMQTAEVTANGKTQRSALTVPLIYAISCFFIWGLAYGLLDVLNKHFQDTLGVGKAESTWLQIAYFGAYLTMSLPAGALLRRKGYKFGLLTGLCITAGGAFLFIPSAEAASFPFFVCSMFVLATGLCYLETTADTYVNVLGPADRAEHRLNLAQSFNGLGAFMGPIIGGALFFGGTVGSDNAHQSIQTTYAVIGVLVLIFAILLSRAHLPEIAEPESTHGGAQGALSSEKHFVLGVTTQALYIGAQVGIGAFFINLVTETWSGLSSQNGAYMLSIGMLLFLVGRFVTTGLMTRFAPRKILMTYGVINTVLTVVVALGIQKVSAVALIAVFFFMSTMFATIFTLGVKDLGANTKRASSIMVMAIGGGVLLPYPMGLIAESFGTASAFFLPAACFVLVAFYGWKGAQISRLNSKA</sequence>
<feature type="transmembrane region" description="Helical" evidence="6">
    <location>
        <begin position="21"/>
        <end position="40"/>
    </location>
</feature>
<dbReference type="InterPro" id="IPR011701">
    <property type="entry name" value="MFS"/>
</dbReference>
<gene>
    <name evidence="8" type="ORF">CJD38_13480</name>
</gene>
<feature type="transmembrane region" description="Helical" evidence="6">
    <location>
        <begin position="299"/>
        <end position="318"/>
    </location>
</feature>
<dbReference type="AlphaFoldDB" id="A0A2T5MD70"/>
<organism evidence="8 9">
    <name type="scientific">Stenotrophobium rhamnosiphilum</name>
    <dbReference type="NCBI Taxonomy" id="2029166"/>
    <lineage>
        <taxon>Bacteria</taxon>
        <taxon>Pseudomonadati</taxon>
        <taxon>Pseudomonadota</taxon>
        <taxon>Gammaproteobacteria</taxon>
        <taxon>Nevskiales</taxon>
        <taxon>Nevskiaceae</taxon>
        <taxon>Stenotrophobium</taxon>
    </lineage>
</organism>
<dbReference type="CDD" id="cd17394">
    <property type="entry name" value="MFS_FucP_like"/>
    <property type="match status" value="1"/>
</dbReference>
<evidence type="ECO:0000256" key="3">
    <source>
        <dbReference type="ARBA" id="ARBA00022692"/>
    </source>
</evidence>
<keyword evidence="5 6" id="KW-0472">Membrane</keyword>
<evidence type="ECO:0000313" key="9">
    <source>
        <dbReference type="Proteomes" id="UP000244248"/>
    </source>
</evidence>
<dbReference type="PROSITE" id="PS50850">
    <property type="entry name" value="MFS"/>
    <property type="match status" value="1"/>
</dbReference>
<keyword evidence="4 6" id="KW-1133">Transmembrane helix</keyword>
<keyword evidence="9" id="KW-1185">Reference proteome</keyword>
<name>A0A2T5MD70_9GAMM</name>
<dbReference type="SUPFAM" id="SSF103473">
    <property type="entry name" value="MFS general substrate transporter"/>
    <property type="match status" value="1"/>
</dbReference>
<feature type="domain" description="Major facilitator superfamily (MFS) profile" evidence="7">
    <location>
        <begin position="22"/>
        <end position="408"/>
    </location>
</feature>
<evidence type="ECO:0000256" key="4">
    <source>
        <dbReference type="ARBA" id="ARBA00022989"/>
    </source>
</evidence>